<dbReference type="InterPro" id="IPR050194">
    <property type="entry name" value="Glycosyltransferase_grp1"/>
</dbReference>
<gene>
    <name evidence="1" type="ORF">B1806_10770</name>
</gene>
<dbReference type="Gene3D" id="3.40.50.2000">
    <property type="entry name" value="Glycogen Phosphorylase B"/>
    <property type="match status" value="2"/>
</dbReference>
<evidence type="ECO:0000313" key="2">
    <source>
        <dbReference type="Proteomes" id="UP000307749"/>
    </source>
</evidence>
<protein>
    <recommendedName>
        <fullName evidence="3">Glycosyl transferase family 1 domain-containing protein</fullName>
    </recommendedName>
</protein>
<name>A0A4S3KL28_9GAMM</name>
<evidence type="ECO:0008006" key="3">
    <source>
        <dbReference type="Google" id="ProtNLM"/>
    </source>
</evidence>
<dbReference type="GO" id="GO:0016757">
    <property type="term" value="F:glycosyltransferase activity"/>
    <property type="evidence" value="ECO:0007669"/>
    <property type="project" value="TreeGrafter"/>
</dbReference>
<sequence length="416" mass="46258">MILVINSSFPELNQLAAGLAEQGMLSRYVRPYANMGRAGERILASIPGLRSAYAQTFGRRVMPARLISEHIQQAALGWDIVMAAHSRLTHSTMRNRQTRIRLMHRWAKAIANAGARAFRDESMVVASWGCAEPAFLAAKTRGAVCVLNYSLAHHAYTRRYLQEEAELEPNFAATLNGHDLPTWQIAQLDREIELADHVLVGSSFVRDTFIAEGVPAEKLEVIPYGVDTSLFRPGEPKPAWDDSFNIVFVGQLSQRKGLSYLLKAYEQIQDAKTTLTLVGQMQDNGTALKPWRHLFRHVPHVPRAQLADLFRQADVFAFPTLIEGMGLVVIEAMACGLPVLTTSNGHGDIVRDGVDGYLVPPRDVGVLAKRMQELKQAPALRKTMALNATTRAGEFTWVNYRVAVARRLSCWMSASR</sequence>
<accession>A0A4S3KL28</accession>
<dbReference type="EMBL" id="MWQO01000038">
    <property type="protein sequence ID" value="THD09543.1"/>
    <property type="molecule type" value="Genomic_DNA"/>
</dbReference>
<evidence type="ECO:0000313" key="1">
    <source>
        <dbReference type="EMBL" id="THD09543.1"/>
    </source>
</evidence>
<organism evidence="1 2">
    <name type="scientific">Metallibacterium scheffleri</name>
    <dbReference type="NCBI Taxonomy" id="993689"/>
    <lineage>
        <taxon>Bacteria</taxon>
        <taxon>Pseudomonadati</taxon>
        <taxon>Pseudomonadota</taxon>
        <taxon>Gammaproteobacteria</taxon>
        <taxon>Lysobacterales</taxon>
        <taxon>Rhodanobacteraceae</taxon>
        <taxon>Metallibacterium</taxon>
    </lineage>
</organism>
<dbReference type="Proteomes" id="UP000307749">
    <property type="component" value="Unassembled WGS sequence"/>
</dbReference>
<reference evidence="1 2" key="1">
    <citation type="submission" date="2017-02" db="EMBL/GenBank/DDBJ databases">
        <title>Whole genome sequencing of Metallibacterium scheffleri DSM 24874 (T).</title>
        <authorList>
            <person name="Kumar S."/>
            <person name="Patil P."/>
            <person name="Patil P.B."/>
        </authorList>
    </citation>
    <scope>NUCLEOTIDE SEQUENCE [LARGE SCALE GENOMIC DNA]</scope>
    <source>
        <strain evidence="1 2">DSM 24874</strain>
    </source>
</reference>
<dbReference type="RefSeq" id="WP_081128631.1">
    <property type="nucleotide sequence ID" value="NZ_LDOS01000002.1"/>
</dbReference>
<dbReference type="Pfam" id="PF13692">
    <property type="entry name" value="Glyco_trans_1_4"/>
    <property type="match status" value="1"/>
</dbReference>
<dbReference type="AlphaFoldDB" id="A0A4S3KL28"/>
<dbReference type="CDD" id="cd03801">
    <property type="entry name" value="GT4_PimA-like"/>
    <property type="match status" value="1"/>
</dbReference>
<dbReference type="PANTHER" id="PTHR45947:SF3">
    <property type="entry name" value="SULFOQUINOVOSYL TRANSFERASE SQD2"/>
    <property type="match status" value="1"/>
</dbReference>
<comment type="caution">
    <text evidence="1">The sequence shown here is derived from an EMBL/GenBank/DDBJ whole genome shotgun (WGS) entry which is preliminary data.</text>
</comment>
<dbReference type="STRING" id="993689.GCA_002077135_02755"/>
<dbReference type="SUPFAM" id="SSF53756">
    <property type="entry name" value="UDP-Glycosyltransferase/glycogen phosphorylase"/>
    <property type="match status" value="1"/>
</dbReference>
<proteinExistence type="predicted"/>
<dbReference type="PANTHER" id="PTHR45947">
    <property type="entry name" value="SULFOQUINOVOSYL TRANSFERASE SQD2"/>
    <property type="match status" value="1"/>
</dbReference>
<dbReference type="OrthoDB" id="9802524at2"/>
<keyword evidence="2" id="KW-1185">Reference proteome</keyword>